<evidence type="ECO:0000313" key="2">
    <source>
        <dbReference type="EMBL" id="AEO62478.1"/>
    </source>
</evidence>
<dbReference type="STRING" id="578455.G2QR26"/>
<dbReference type="GeneID" id="11521544"/>
<dbReference type="OrthoDB" id="4591008at2759"/>
<dbReference type="AlphaFoldDB" id="G2QR26"/>
<feature type="compositionally biased region" description="Polar residues" evidence="1">
    <location>
        <begin position="74"/>
        <end position="85"/>
    </location>
</feature>
<dbReference type="HOGENOM" id="CLU_2514211_0_0_1"/>
<feature type="compositionally biased region" description="Acidic residues" evidence="1">
    <location>
        <begin position="50"/>
        <end position="66"/>
    </location>
</feature>
<proteinExistence type="predicted"/>
<dbReference type="Proteomes" id="UP000008181">
    <property type="component" value="Chromosome 1"/>
</dbReference>
<accession>G2QR26</accession>
<dbReference type="EMBL" id="CP003009">
    <property type="protein sequence ID" value="AEO62478.1"/>
    <property type="molecule type" value="Genomic_DNA"/>
</dbReference>
<sequence length="85" mass="9497">MNIPGEGVEFCPVRTNPHWSQTHYDRVQFADFNYVQVAQYGEVKYFQPSDSEDDNAPEVDADDNGDGEFLASTAKESSLTDGSRC</sequence>
<gene>
    <name evidence="2" type="ORF">THITE_2169199</name>
</gene>
<keyword evidence="3" id="KW-1185">Reference proteome</keyword>
<organism evidence="2 3">
    <name type="scientific">Thermothielavioides terrestris (strain ATCC 38088 / NRRL 8126)</name>
    <name type="common">Thielavia terrestris</name>
    <dbReference type="NCBI Taxonomy" id="578455"/>
    <lineage>
        <taxon>Eukaryota</taxon>
        <taxon>Fungi</taxon>
        <taxon>Dikarya</taxon>
        <taxon>Ascomycota</taxon>
        <taxon>Pezizomycotina</taxon>
        <taxon>Sordariomycetes</taxon>
        <taxon>Sordariomycetidae</taxon>
        <taxon>Sordariales</taxon>
        <taxon>Chaetomiaceae</taxon>
        <taxon>Thermothielavioides</taxon>
        <taxon>Thermothielavioides terrestris</taxon>
    </lineage>
</organism>
<feature type="region of interest" description="Disordered" evidence="1">
    <location>
        <begin position="46"/>
        <end position="85"/>
    </location>
</feature>
<dbReference type="KEGG" id="ttt:THITE_2169199"/>
<reference evidence="2 3" key="1">
    <citation type="journal article" date="2011" name="Nat. Biotechnol.">
        <title>Comparative genomic analysis of the thermophilic biomass-degrading fungi Myceliophthora thermophila and Thielavia terrestris.</title>
        <authorList>
            <person name="Berka R.M."/>
            <person name="Grigoriev I.V."/>
            <person name="Otillar R."/>
            <person name="Salamov A."/>
            <person name="Grimwood J."/>
            <person name="Reid I."/>
            <person name="Ishmael N."/>
            <person name="John T."/>
            <person name="Darmond C."/>
            <person name="Moisan M.-C."/>
            <person name="Henrissat B."/>
            <person name="Coutinho P.M."/>
            <person name="Lombard V."/>
            <person name="Natvig D.O."/>
            <person name="Lindquist E."/>
            <person name="Schmutz J."/>
            <person name="Lucas S."/>
            <person name="Harris P."/>
            <person name="Powlowski J."/>
            <person name="Bellemare A."/>
            <person name="Taylor D."/>
            <person name="Butler G."/>
            <person name="de Vries R.P."/>
            <person name="Allijn I.E."/>
            <person name="van den Brink J."/>
            <person name="Ushinsky S."/>
            <person name="Storms R."/>
            <person name="Powell A.J."/>
            <person name="Paulsen I.T."/>
            <person name="Elbourne L.D.H."/>
            <person name="Baker S.E."/>
            <person name="Magnuson J."/>
            <person name="LaBoissiere S."/>
            <person name="Clutterbuck A.J."/>
            <person name="Martinez D."/>
            <person name="Wogulis M."/>
            <person name="de Leon A.L."/>
            <person name="Rey M.W."/>
            <person name="Tsang A."/>
        </authorList>
    </citation>
    <scope>NUCLEOTIDE SEQUENCE [LARGE SCALE GENOMIC DNA]</scope>
    <source>
        <strain evidence="3">ATCC 38088 / NRRL 8126</strain>
    </source>
</reference>
<evidence type="ECO:0000313" key="3">
    <source>
        <dbReference type="Proteomes" id="UP000008181"/>
    </source>
</evidence>
<protein>
    <submittedName>
        <fullName evidence="2">Uncharacterized protein</fullName>
    </submittedName>
</protein>
<evidence type="ECO:0000256" key="1">
    <source>
        <dbReference type="SAM" id="MobiDB-lite"/>
    </source>
</evidence>
<dbReference type="RefSeq" id="XP_003648814.1">
    <property type="nucleotide sequence ID" value="XM_003648766.1"/>
</dbReference>
<dbReference type="eggNOG" id="ENOG502SP7R">
    <property type="taxonomic scope" value="Eukaryota"/>
</dbReference>
<name>G2QR26_THETT</name>